<dbReference type="AlphaFoldDB" id="A0A090T5K4"/>
<sequence>MPPATEQYDNNLERIALHSSKYQLEMEFVSPSLFWCESETQKHLSWLIIQRENDMLAKQAEAEKLFWSEHLHDITTEVSKGEFWHKVMHFDTRHSHINPPSIDSINHILTLIRDVQFDGAPAAVPIPLETTTGELIVVKFEIYLVIDNQVKGCVEVLSHTLSKIACTELLEHVLDDPARGIMITDDKHCVLFTNEKLCRDHCVSSIALLGRDISDVGLFHSDKRHIEAFQKRIEHEAKWRGAMITNAKDSRSTLEMVHIKRVEVAQDHCFFIYSFLGEHQNPAKAKVPDAANLPNLEEMDEVAFRNSARQLSSQGGKFIVVSLHPRFYSELEVESRQKVYAALQSFHDADSFGYIGRNTFVVLLRIREDDVEDVTTINMCIKQFFTGLSKYLDDHLINDISDGQIGVALHGFNQCAMDEVISQSVQAMFVHDSQSSSVNFYDEVLVQASIRRRKLENLLLEAVQNKQIGVHFQPIVDTKTNEIVKLEALCRFQIEEVDYCVQEMIHLAEELKMINTIDMIVAEKAIKEFVKLNNDVNQPLKLSLNCSIADTESHHLQELFTYIDESPVTNEDVTIEITETSYFEKNINNSNLLEHIRASGVKIAVDDFGTGNSSFSYFSDFHFDELKIDRKFITNIHEIKQKFFAVNMLRQLSHDLNIRVVAEGVENAEELETLKLIDVDFIQGYFFYRPMTAKQVKQHLSGSKNVH</sequence>
<name>A0A090T5K4_9VIBR</name>
<evidence type="ECO:0000259" key="1">
    <source>
        <dbReference type="PROSITE" id="PS50883"/>
    </source>
</evidence>
<dbReference type="PROSITE" id="PS50883">
    <property type="entry name" value="EAL"/>
    <property type="match status" value="1"/>
</dbReference>
<dbReference type="Pfam" id="PF00563">
    <property type="entry name" value="EAL"/>
    <property type="match status" value="1"/>
</dbReference>
<dbReference type="CDD" id="cd01948">
    <property type="entry name" value="EAL"/>
    <property type="match status" value="1"/>
</dbReference>
<protein>
    <submittedName>
        <fullName evidence="2">Diguanylate cyclase</fullName>
    </submittedName>
</protein>
<dbReference type="SMART" id="SM00052">
    <property type="entry name" value="EAL"/>
    <property type="match status" value="1"/>
</dbReference>
<dbReference type="OrthoDB" id="5643297at2"/>
<comment type="caution">
    <text evidence="2">The sequence shown here is derived from an EMBL/GenBank/DDBJ whole genome shotgun (WGS) entry which is preliminary data.</text>
</comment>
<proteinExistence type="predicted"/>
<feature type="domain" description="EAL" evidence="1">
    <location>
        <begin position="452"/>
        <end position="704"/>
    </location>
</feature>
<dbReference type="InterPro" id="IPR035919">
    <property type="entry name" value="EAL_sf"/>
</dbReference>
<organism evidence="2 3">
    <name type="scientific">Vibrio maritimus</name>
    <dbReference type="NCBI Taxonomy" id="990268"/>
    <lineage>
        <taxon>Bacteria</taxon>
        <taxon>Pseudomonadati</taxon>
        <taxon>Pseudomonadota</taxon>
        <taxon>Gammaproteobacteria</taxon>
        <taxon>Vibrionales</taxon>
        <taxon>Vibrionaceae</taxon>
        <taxon>Vibrio</taxon>
    </lineage>
</organism>
<dbReference type="InterPro" id="IPR050706">
    <property type="entry name" value="Cyclic-di-GMP_PDE-like"/>
</dbReference>
<dbReference type="Gene3D" id="3.20.20.450">
    <property type="entry name" value="EAL domain"/>
    <property type="match status" value="1"/>
</dbReference>
<dbReference type="GO" id="GO:0071111">
    <property type="term" value="F:cyclic-guanylate-specific phosphodiesterase activity"/>
    <property type="evidence" value="ECO:0007669"/>
    <property type="project" value="InterPro"/>
</dbReference>
<keyword evidence="3" id="KW-1185">Reference proteome</keyword>
<reference evidence="2 3" key="1">
    <citation type="submission" date="2014-09" db="EMBL/GenBank/DDBJ databases">
        <title>Vibrio maritimus JCM 19240. (C210) whole genome shotgun sequence.</title>
        <authorList>
            <person name="Sawabe T."/>
            <person name="Meirelles P."/>
            <person name="Nakanishi M."/>
            <person name="Sayaka M."/>
            <person name="Hattori M."/>
            <person name="Ohkuma M."/>
        </authorList>
    </citation>
    <scope>NUCLEOTIDE SEQUENCE [LARGE SCALE GENOMIC DNA]</scope>
    <source>
        <strain evidence="2 3">JCM 19240</strain>
    </source>
</reference>
<dbReference type="PANTHER" id="PTHR33121:SF79">
    <property type="entry name" value="CYCLIC DI-GMP PHOSPHODIESTERASE PDED-RELATED"/>
    <property type="match status" value="1"/>
</dbReference>
<accession>A0A090T5K4</accession>
<dbReference type="Proteomes" id="UP000029224">
    <property type="component" value="Unassembled WGS sequence"/>
</dbReference>
<dbReference type="SUPFAM" id="SSF141868">
    <property type="entry name" value="EAL domain-like"/>
    <property type="match status" value="1"/>
</dbReference>
<gene>
    <name evidence="2" type="ORF">JCM19240_907</name>
</gene>
<dbReference type="PANTHER" id="PTHR33121">
    <property type="entry name" value="CYCLIC DI-GMP PHOSPHODIESTERASE PDEF"/>
    <property type="match status" value="1"/>
</dbReference>
<evidence type="ECO:0000313" key="3">
    <source>
        <dbReference type="Proteomes" id="UP000029224"/>
    </source>
</evidence>
<dbReference type="EMBL" id="BBMT01000004">
    <property type="protein sequence ID" value="GAL33999.1"/>
    <property type="molecule type" value="Genomic_DNA"/>
</dbReference>
<reference evidence="2 3" key="2">
    <citation type="submission" date="2014-09" db="EMBL/GenBank/DDBJ databases">
        <authorList>
            <consortium name="NBRP consortium"/>
            <person name="Sawabe T."/>
            <person name="Meirelles P."/>
            <person name="Nakanishi M."/>
            <person name="Sayaka M."/>
            <person name="Hattori M."/>
            <person name="Ohkuma M."/>
        </authorList>
    </citation>
    <scope>NUCLEOTIDE SEQUENCE [LARGE SCALE GENOMIC DNA]</scope>
    <source>
        <strain evidence="2 3">JCM 19240</strain>
    </source>
</reference>
<dbReference type="InterPro" id="IPR001633">
    <property type="entry name" value="EAL_dom"/>
</dbReference>
<evidence type="ECO:0000313" key="2">
    <source>
        <dbReference type="EMBL" id="GAL33999.1"/>
    </source>
</evidence>